<proteinExistence type="predicted"/>
<accession>V4HVY3</accession>
<dbReference type="AlphaFoldDB" id="V4HVY3"/>
<name>V4HVY3_PSEL2</name>
<organism evidence="1 2">
    <name type="scientific">Pseudoalteromonas luteoviolacea (strain 2ta16)</name>
    <dbReference type="NCBI Taxonomy" id="1353533"/>
    <lineage>
        <taxon>Bacteria</taxon>
        <taxon>Pseudomonadati</taxon>
        <taxon>Pseudomonadota</taxon>
        <taxon>Gammaproteobacteria</taxon>
        <taxon>Alteromonadales</taxon>
        <taxon>Pseudoalteromonadaceae</taxon>
        <taxon>Pseudoalteromonas</taxon>
    </lineage>
</organism>
<protein>
    <submittedName>
        <fullName evidence="1">Uncharacterized protein</fullName>
    </submittedName>
</protein>
<dbReference type="PATRIC" id="fig|1353533.3.peg.1789"/>
<comment type="caution">
    <text evidence="1">The sequence shown here is derived from an EMBL/GenBank/DDBJ whole genome shotgun (WGS) entry which is preliminary data.</text>
</comment>
<dbReference type="Proteomes" id="UP000017820">
    <property type="component" value="Unassembled WGS sequence"/>
</dbReference>
<dbReference type="EMBL" id="AUSV01000029">
    <property type="protein sequence ID" value="ESP93933.1"/>
    <property type="molecule type" value="Genomic_DNA"/>
</dbReference>
<sequence length="40" mass="4596">MSLCLQYVDIENFIARFMKSRGRADNTKRLKVGAYTTLGK</sequence>
<reference evidence="2" key="1">
    <citation type="journal article" date="2014" name="Nat. Chem. Biol.">
        <title>Biosynthesis of polybrominated aromatic organic compounds by marine bacteria.</title>
        <authorList>
            <person name="Agarwal V."/>
            <person name="El Gamal A.A."/>
            <person name="Yamanaka K."/>
            <person name="Poth D."/>
            <person name="Kersten R.D."/>
            <person name="Schorn M."/>
            <person name="Allen E.E."/>
            <person name="Moore B.S."/>
        </authorList>
    </citation>
    <scope>NUCLEOTIDE SEQUENCE [LARGE SCALE GENOMIC DNA]</scope>
    <source>
        <strain evidence="2">2ta16</strain>
    </source>
</reference>
<evidence type="ECO:0000313" key="2">
    <source>
        <dbReference type="Proteomes" id="UP000017820"/>
    </source>
</evidence>
<gene>
    <name evidence="1" type="ORF">PL2TA16_02841</name>
</gene>
<evidence type="ECO:0000313" key="1">
    <source>
        <dbReference type="EMBL" id="ESP93933.1"/>
    </source>
</evidence>